<keyword evidence="1" id="KW-1133">Transmembrane helix</keyword>
<accession>A0A9Q1HJG6</accession>
<evidence type="ECO:0000256" key="1">
    <source>
        <dbReference type="SAM" id="Phobius"/>
    </source>
</evidence>
<keyword evidence="1" id="KW-0472">Membrane</keyword>
<sequence>MRKEHMVLSALWFGNDRPKMETFFKPFVGECNKLSQDGFLWTHGIIEPRSVLSKVYPIICCADAQARCMLQNMVQFNGYFGCGFCKHKGEYDNDSNSLKYPYCIPHAPLRTNAGTKSDSIEAEETGMRVNGLKGVSILSFLFHFNIVAGFIPDYMHAVCLGTVRRFFFMWIDPTNADKPYYLGQRLQLLCDRISQIKPTKEIQRVPRPLDVIKYWKASEWRSFLFYSLPILSGVLPPMYLAHWAMLVQSMFHLCSTNISHHSLRMSEFLIGKFLIFVEPLYGKKEMTYNIHILSHMPDCVRNWGPLWCTSSFMFESYNGYLKNLFNDTRAVPQQIFTNLCRLQFLHRHYVKAVSPTVEDFIQRVLFHKKVTKSANYFQLPHFEIVTLGTPEDLKLTAALRLALQDVIGERIISVTAKCYKRFIIDNVLFSTTEYSSKFKRTDSLIEFNDHVAEILYLIIFKNHNCRRTNCECEEHVLLVLRELLTVQRLKCIYGGLNSEIGCSVSFIRQVRNGRIYSTYPHNQFNKAMDILYEGKRFVVTLPNRLEE</sequence>
<name>A0A9Q1HJG6_HOLLE</name>
<protein>
    <submittedName>
        <fullName evidence="2">Uncharacterized protein</fullName>
    </submittedName>
</protein>
<dbReference type="OrthoDB" id="8194903at2759"/>
<feature type="transmembrane region" description="Helical" evidence="1">
    <location>
        <begin position="223"/>
        <end position="245"/>
    </location>
</feature>
<evidence type="ECO:0000313" key="2">
    <source>
        <dbReference type="EMBL" id="KAJ8049229.1"/>
    </source>
</evidence>
<dbReference type="PANTHER" id="PTHR46579:SF1">
    <property type="entry name" value="F5_8 TYPE C DOMAIN-CONTAINING PROTEIN"/>
    <property type="match status" value="1"/>
</dbReference>
<dbReference type="Proteomes" id="UP001152320">
    <property type="component" value="Chromosome 1"/>
</dbReference>
<comment type="caution">
    <text evidence="2">The sequence shown here is derived from an EMBL/GenBank/DDBJ whole genome shotgun (WGS) entry which is preliminary data.</text>
</comment>
<gene>
    <name evidence="2" type="ORF">HOLleu_01873</name>
</gene>
<organism evidence="2 3">
    <name type="scientific">Holothuria leucospilota</name>
    <name type="common">Black long sea cucumber</name>
    <name type="synonym">Mertensiothuria leucospilota</name>
    <dbReference type="NCBI Taxonomy" id="206669"/>
    <lineage>
        <taxon>Eukaryota</taxon>
        <taxon>Metazoa</taxon>
        <taxon>Echinodermata</taxon>
        <taxon>Eleutherozoa</taxon>
        <taxon>Echinozoa</taxon>
        <taxon>Holothuroidea</taxon>
        <taxon>Aspidochirotacea</taxon>
        <taxon>Aspidochirotida</taxon>
        <taxon>Holothuriidae</taxon>
        <taxon>Holothuria</taxon>
    </lineage>
</organism>
<proteinExistence type="predicted"/>
<dbReference type="AlphaFoldDB" id="A0A9Q1HJG6"/>
<dbReference type="PANTHER" id="PTHR46579">
    <property type="entry name" value="F5/8 TYPE C DOMAIN-CONTAINING PROTEIN-RELATED"/>
    <property type="match status" value="1"/>
</dbReference>
<evidence type="ECO:0000313" key="3">
    <source>
        <dbReference type="Proteomes" id="UP001152320"/>
    </source>
</evidence>
<keyword evidence="3" id="KW-1185">Reference proteome</keyword>
<reference evidence="2" key="1">
    <citation type="submission" date="2021-10" db="EMBL/GenBank/DDBJ databases">
        <title>Tropical sea cucumber genome reveals ecological adaptation and Cuvierian tubules defense mechanism.</title>
        <authorList>
            <person name="Chen T."/>
        </authorList>
    </citation>
    <scope>NUCLEOTIDE SEQUENCE</scope>
    <source>
        <strain evidence="2">Nanhai2018</strain>
        <tissue evidence="2">Muscle</tissue>
    </source>
</reference>
<keyword evidence="1" id="KW-0812">Transmembrane</keyword>
<dbReference type="EMBL" id="JAIZAY010000001">
    <property type="protein sequence ID" value="KAJ8049229.1"/>
    <property type="molecule type" value="Genomic_DNA"/>
</dbReference>